<feature type="domain" description="ABC3 transporter permease C-terminal" evidence="11">
    <location>
        <begin position="167"/>
        <end position="283"/>
    </location>
</feature>
<dbReference type="RefSeq" id="WP_012862148.1">
    <property type="nucleotide sequence ID" value="NC_013517.1"/>
</dbReference>
<dbReference type="EMBL" id="CP001739">
    <property type="protein sequence ID" value="ACZ09554.1"/>
    <property type="molecule type" value="Genomic_DNA"/>
</dbReference>
<dbReference type="Pfam" id="PF18075">
    <property type="entry name" value="FtsX_ECD"/>
    <property type="match status" value="1"/>
</dbReference>
<proteinExistence type="inferred from homology"/>
<organism evidence="13 14">
    <name type="scientific">Sebaldella termitidis (strain ATCC 33386 / NCTC 11300)</name>
    <dbReference type="NCBI Taxonomy" id="526218"/>
    <lineage>
        <taxon>Bacteria</taxon>
        <taxon>Fusobacteriati</taxon>
        <taxon>Fusobacteriota</taxon>
        <taxon>Fusobacteriia</taxon>
        <taxon>Fusobacteriales</taxon>
        <taxon>Leptotrichiaceae</taxon>
        <taxon>Sebaldella</taxon>
    </lineage>
</organism>
<evidence type="ECO:0000313" key="13">
    <source>
        <dbReference type="EMBL" id="ACZ09554.1"/>
    </source>
</evidence>
<keyword evidence="9" id="KW-0131">Cell cycle</keyword>
<dbReference type="KEGG" id="str:Sterm_2709"/>
<comment type="similarity">
    <text evidence="2">Belongs to the ABC-4 integral membrane protein family. FtsX subfamily.</text>
</comment>
<comment type="subcellular location">
    <subcellularLocation>
        <location evidence="1">Cell membrane</location>
        <topology evidence="1">Multi-pass membrane protein</topology>
    </subcellularLocation>
</comment>
<name>D1AMI0_SEBTE</name>
<protein>
    <recommendedName>
        <fullName evidence="3">Cell division protein FtsX</fullName>
    </recommendedName>
</protein>
<dbReference type="Proteomes" id="UP000000845">
    <property type="component" value="Chromosome"/>
</dbReference>
<gene>
    <name evidence="13" type="ordered locus">Sterm_2709</name>
</gene>
<reference evidence="14" key="1">
    <citation type="submission" date="2009-09" db="EMBL/GenBank/DDBJ databases">
        <title>The complete chromosome of Sebaldella termitidis ATCC 33386.</title>
        <authorList>
            <consortium name="US DOE Joint Genome Institute (JGI-PGF)"/>
            <person name="Lucas S."/>
            <person name="Copeland A."/>
            <person name="Lapidus A."/>
            <person name="Glavina del Rio T."/>
            <person name="Dalin E."/>
            <person name="Tice H."/>
            <person name="Bruce D."/>
            <person name="Goodwin L."/>
            <person name="Pitluck S."/>
            <person name="Kyrpides N."/>
            <person name="Mavromatis K."/>
            <person name="Ivanova N."/>
            <person name="Mikhailova N."/>
            <person name="Sims D."/>
            <person name="Meincke L."/>
            <person name="Brettin T."/>
            <person name="Detter J.C."/>
            <person name="Han C."/>
            <person name="Larimer F."/>
            <person name="Land M."/>
            <person name="Hauser L."/>
            <person name="Markowitz V."/>
            <person name="Cheng J.F."/>
            <person name="Hugenholtz P."/>
            <person name="Woyke T."/>
            <person name="Wu D."/>
            <person name="Eisen J.A."/>
        </authorList>
    </citation>
    <scope>NUCLEOTIDE SEQUENCE [LARGE SCALE GENOMIC DNA]</scope>
    <source>
        <strain evidence="14">ATCC 33386 / NCTC 11300</strain>
    </source>
</reference>
<accession>D1AMI0</accession>
<dbReference type="InterPro" id="IPR003838">
    <property type="entry name" value="ABC3_permease_C"/>
</dbReference>
<feature type="domain" description="FtsX extracellular" evidence="12">
    <location>
        <begin position="55"/>
        <end position="140"/>
    </location>
</feature>
<dbReference type="eggNOG" id="COG2177">
    <property type="taxonomic scope" value="Bacteria"/>
</dbReference>
<evidence type="ECO:0000256" key="3">
    <source>
        <dbReference type="ARBA" id="ARBA00021907"/>
    </source>
</evidence>
<dbReference type="Pfam" id="PF02687">
    <property type="entry name" value="FtsX"/>
    <property type="match status" value="1"/>
</dbReference>
<evidence type="ECO:0000256" key="2">
    <source>
        <dbReference type="ARBA" id="ARBA00007379"/>
    </source>
</evidence>
<dbReference type="InterPro" id="IPR004513">
    <property type="entry name" value="FtsX"/>
</dbReference>
<feature type="transmembrane region" description="Helical" evidence="10">
    <location>
        <begin position="255"/>
        <end position="277"/>
    </location>
</feature>
<dbReference type="STRING" id="526218.Sterm_2709"/>
<evidence type="ECO:0000256" key="5">
    <source>
        <dbReference type="ARBA" id="ARBA00022618"/>
    </source>
</evidence>
<dbReference type="PANTHER" id="PTHR47755">
    <property type="entry name" value="CELL DIVISION PROTEIN FTSX"/>
    <property type="match status" value="1"/>
</dbReference>
<feature type="transmembrane region" description="Helical" evidence="10">
    <location>
        <begin position="214"/>
        <end position="235"/>
    </location>
</feature>
<evidence type="ECO:0000256" key="10">
    <source>
        <dbReference type="SAM" id="Phobius"/>
    </source>
</evidence>
<dbReference type="HOGENOM" id="CLU_828741_0_0_0"/>
<keyword evidence="6 10" id="KW-0812">Transmembrane</keyword>
<dbReference type="GO" id="GO:0051301">
    <property type="term" value="P:cell division"/>
    <property type="evidence" value="ECO:0007669"/>
    <property type="project" value="UniProtKB-KW"/>
</dbReference>
<keyword evidence="4" id="KW-1003">Cell membrane</keyword>
<dbReference type="InterPro" id="IPR040690">
    <property type="entry name" value="FtsX_ECD"/>
</dbReference>
<dbReference type="Gene3D" id="3.30.70.3040">
    <property type="match status" value="1"/>
</dbReference>
<sequence length="287" mass="32425">MLNPISEMFRNVNKEKGMFFSSLISLMVVFTLLDVLLIFFYNLNDFKAKLDVSNQVIIYVKTMAEPELQDFQVKLNSTKGIKAIKFEPKERALEKLQSELGVELTDQENPLSDSFYLYVSKNANVEELKNTIKSYPEVQELDMRTTAIQNSLKFDKSLDNILLFGLAGIGIFAVILIFNLTSVGIKARKKDVGTLTHIGVSNNFIRLTYFLEGAFLIGLASMGGFLIFRKVYGFILQGINLLNSGAVPRASRGELIALFLISFVLGIFITAVVNFSSTRRYLKFYKR</sequence>
<evidence type="ECO:0000256" key="8">
    <source>
        <dbReference type="ARBA" id="ARBA00023136"/>
    </source>
</evidence>
<evidence type="ECO:0000256" key="1">
    <source>
        <dbReference type="ARBA" id="ARBA00004651"/>
    </source>
</evidence>
<evidence type="ECO:0000259" key="11">
    <source>
        <dbReference type="Pfam" id="PF02687"/>
    </source>
</evidence>
<feature type="transmembrane region" description="Helical" evidence="10">
    <location>
        <begin position="20"/>
        <end position="41"/>
    </location>
</feature>
<dbReference type="AlphaFoldDB" id="D1AMI0"/>
<feature type="transmembrane region" description="Helical" evidence="10">
    <location>
        <begin position="161"/>
        <end position="180"/>
    </location>
</feature>
<evidence type="ECO:0000256" key="7">
    <source>
        <dbReference type="ARBA" id="ARBA00022989"/>
    </source>
</evidence>
<evidence type="ECO:0000256" key="6">
    <source>
        <dbReference type="ARBA" id="ARBA00022692"/>
    </source>
</evidence>
<keyword evidence="8 10" id="KW-0472">Membrane</keyword>
<keyword evidence="5" id="KW-0132">Cell division</keyword>
<keyword evidence="14" id="KW-1185">Reference proteome</keyword>
<evidence type="ECO:0000256" key="9">
    <source>
        <dbReference type="ARBA" id="ARBA00023306"/>
    </source>
</evidence>
<reference evidence="13 14" key="2">
    <citation type="journal article" date="2010" name="Stand. Genomic Sci.">
        <title>Complete genome sequence of Sebaldella termitidis type strain (NCTC 11300).</title>
        <authorList>
            <person name="Harmon-Smith M."/>
            <person name="Celia L."/>
            <person name="Chertkov O."/>
            <person name="Lapidus A."/>
            <person name="Copeland A."/>
            <person name="Glavina Del Rio T."/>
            <person name="Nolan M."/>
            <person name="Lucas S."/>
            <person name="Tice H."/>
            <person name="Cheng J.F."/>
            <person name="Han C."/>
            <person name="Detter J.C."/>
            <person name="Bruce D."/>
            <person name="Goodwin L."/>
            <person name="Pitluck S."/>
            <person name="Pati A."/>
            <person name="Liolios K."/>
            <person name="Ivanova N."/>
            <person name="Mavromatis K."/>
            <person name="Mikhailova N."/>
            <person name="Chen A."/>
            <person name="Palaniappan K."/>
            <person name="Land M."/>
            <person name="Hauser L."/>
            <person name="Chang Y.J."/>
            <person name="Jeffries C.D."/>
            <person name="Brettin T."/>
            <person name="Goker M."/>
            <person name="Beck B."/>
            <person name="Bristow J."/>
            <person name="Eisen J.A."/>
            <person name="Markowitz V."/>
            <person name="Hugenholtz P."/>
            <person name="Kyrpides N.C."/>
            <person name="Klenk H.P."/>
            <person name="Chen F."/>
        </authorList>
    </citation>
    <scope>NUCLEOTIDE SEQUENCE [LARGE SCALE GENOMIC DNA]</scope>
    <source>
        <strain evidence="14">ATCC 33386 / NCTC 11300</strain>
    </source>
</reference>
<dbReference type="PANTHER" id="PTHR47755:SF1">
    <property type="entry name" value="CELL DIVISION PROTEIN FTSX"/>
    <property type="match status" value="1"/>
</dbReference>
<evidence type="ECO:0000259" key="12">
    <source>
        <dbReference type="Pfam" id="PF18075"/>
    </source>
</evidence>
<keyword evidence="7 10" id="KW-1133">Transmembrane helix</keyword>
<dbReference type="GO" id="GO:0005886">
    <property type="term" value="C:plasma membrane"/>
    <property type="evidence" value="ECO:0007669"/>
    <property type="project" value="UniProtKB-SubCell"/>
</dbReference>
<evidence type="ECO:0000313" key="14">
    <source>
        <dbReference type="Proteomes" id="UP000000845"/>
    </source>
</evidence>
<evidence type="ECO:0000256" key="4">
    <source>
        <dbReference type="ARBA" id="ARBA00022475"/>
    </source>
</evidence>